<dbReference type="EMBL" id="LIBB01000023">
    <property type="protein sequence ID" value="KRO73163.1"/>
    <property type="molecule type" value="Genomic_DNA"/>
</dbReference>
<evidence type="ECO:0000256" key="3">
    <source>
        <dbReference type="ARBA" id="ARBA00019010"/>
    </source>
</evidence>
<dbReference type="GO" id="GO:0046872">
    <property type="term" value="F:metal ion binding"/>
    <property type="evidence" value="ECO:0007669"/>
    <property type="project" value="UniProtKB-KW"/>
</dbReference>
<dbReference type="Gene3D" id="3.40.50.300">
    <property type="entry name" value="P-loop containing nucleotide triphosphate hydrolases"/>
    <property type="match status" value="1"/>
</dbReference>
<dbReference type="InterPro" id="IPR027417">
    <property type="entry name" value="P-loop_NTPase"/>
</dbReference>
<evidence type="ECO:0000256" key="9">
    <source>
        <dbReference type="ARBA" id="ARBA00022842"/>
    </source>
</evidence>
<evidence type="ECO:0000313" key="12">
    <source>
        <dbReference type="Proteomes" id="UP000051934"/>
    </source>
</evidence>
<comment type="similarity">
    <text evidence="2">Belongs to the TsaE family.</text>
</comment>
<dbReference type="SUPFAM" id="SSF52540">
    <property type="entry name" value="P-loop containing nucleoside triphosphate hydrolases"/>
    <property type="match status" value="1"/>
</dbReference>
<keyword evidence="5" id="KW-0819">tRNA processing</keyword>
<evidence type="ECO:0000256" key="10">
    <source>
        <dbReference type="ARBA" id="ARBA00032441"/>
    </source>
</evidence>
<keyword evidence="4" id="KW-0963">Cytoplasm</keyword>
<proteinExistence type="inferred from homology"/>
<evidence type="ECO:0000256" key="2">
    <source>
        <dbReference type="ARBA" id="ARBA00007599"/>
    </source>
</evidence>
<gene>
    <name evidence="11" type="ORF">ABR69_10360</name>
</gene>
<evidence type="ECO:0000256" key="1">
    <source>
        <dbReference type="ARBA" id="ARBA00004496"/>
    </source>
</evidence>
<dbReference type="NCBIfam" id="TIGR00150">
    <property type="entry name" value="T6A_YjeE"/>
    <property type="match status" value="1"/>
</dbReference>
<comment type="subcellular location">
    <subcellularLocation>
        <location evidence="1">Cytoplasm</location>
    </subcellularLocation>
</comment>
<protein>
    <recommendedName>
        <fullName evidence="3">tRNA threonylcarbamoyladenosine biosynthesis protein TsaE</fullName>
    </recommendedName>
    <alternativeName>
        <fullName evidence="10">t(6)A37 threonylcarbamoyladenosine biosynthesis protein TsaE</fullName>
    </alternativeName>
</protein>
<evidence type="ECO:0000256" key="4">
    <source>
        <dbReference type="ARBA" id="ARBA00022490"/>
    </source>
</evidence>
<dbReference type="GO" id="GO:0005737">
    <property type="term" value="C:cytoplasm"/>
    <property type="evidence" value="ECO:0007669"/>
    <property type="project" value="UniProtKB-SubCell"/>
</dbReference>
<dbReference type="AlphaFoldDB" id="A0A0R2SIM5"/>
<reference evidence="11 12" key="1">
    <citation type="submission" date="2015-10" db="EMBL/GenBank/DDBJ databases">
        <title>Metagenome-Assembled Genomes uncover a global brackish microbiome.</title>
        <authorList>
            <person name="Hugerth L.W."/>
            <person name="Larsson J."/>
            <person name="Alneberg J."/>
            <person name="Lindh M.V."/>
            <person name="Legrand C."/>
            <person name="Pinhassi J."/>
            <person name="Andersson A.F."/>
        </authorList>
    </citation>
    <scope>NUCLEOTIDE SEQUENCE [LARGE SCALE GENOMIC DNA]</scope>
    <source>
        <strain evidence="11">BACL4 MAG-120507-bin80</strain>
    </source>
</reference>
<dbReference type="InterPro" id="IPR003442">
    <property type="entry name" value="T6A_TsaE"/>
</dbReference>
<sequence length="170" mass="18529">MFETRSVFLDDEAATVAFGYKLAQSTQRRAHATAPAAGLGAETVGGIIHLQGDLGAGKTTLTRGFLRGYGHEGAVKSPTYTLVEPYELAHCNIYHFDLYRLSDPEEFEYLGTDQYFESPNLCLVEWAEHGAGWAPSADLRIELCETDAGRTARCSALSQRGSEMLSALFG</sequence>
<keyword evidence="9" id="KW-0460">Magnesium</keyword>
<keyword evidence="7" id="KW-0547">Nucleotide-binding</keyword>
<keyword evidence="8" id="KW-0067">ATP-binding</keyword>
<dbReference type="GO" id="GO:0005524">
    <property type="term" value="F:ATP binding"/>
    <property type="evidence" value="ECO:0007669"/>
    <property type="project" value="UniProtKB-KW"/>
</dbReference>
<dbReference type="Pfam" id="PF02367">
    <property type="entry name" value="TsaE"/>
    <property type="match status" value="1"/>
</dbReference>
<dbReference type="GO" id="GO:0002949">
    <property type="term" value="P:tRNA threonylcarbamoyladenosine modification"/>
    <property type="evidence" value="ECO:0007669"/>
    <property type="project" value="InterPro"/>
</dbReference>
<evidence type="ECO:0000256" key="5">
    <source>
        <dbReference type="ARBA" id="ARBA00022694"/>
    </source>
</evidence>
<evidence type="ECO:0000313" key="11">
    <source>
        <dbReference type="EMBL" id="KRO73163.1"/>
    </source>
</evidence>
<evidence type="ECO:0000256" key="7">
    <source>
        <dbReference type="ARBA" id="ARBA00022741"/>
    </source>
</evidence>
<name>A0A0R2SIM5_9GAMM</name>
<evidence type="ECO:0000256" key="8">
    <source>
        <dbReference type="ARBA" id="ARBA00022840"/>
    </source>
</evidence>
<accession>A0A0R2SIM5</accession>
<dbReference type="Proteomes" id="UP000051934">
    <property type="component" value="Unassembled WGS sequence"/>
</dbReference>
<keyword evidence="6" id="KW-0479">Metal-binding</keyword>
<evidence type="ECO:0000256" key="6">
    <source>
        <dbReference type="ARBA" id="ARBA00022723"/>
    </source>
</evidence>
<dbReference type="PANTHER" id="PTHR33540:SF2">
    <property type="entry name" value="TRNA THREONYLCARBAMOYLADENOSINE BIOSYNTHESIS PROTEIN TSAE"/>
    <property type="match status" value="1"/>
</dbReference>
<dbReference type="PANTHER" id="PTHR33540">
    <property type="entry name" value="TRNA THREONYLCARBAMOYLADENOSINE BIOSYNTHESIS PROTEIN TSAE"/>
    <property type="match status" value="1"/>
</dbReference>
<organism evidence="11 12">
    <name type="scientific">OM182 bacterium BACL3 MAG-120507-bin80</name>
    <dbReference type="NCBI Taxonomy" id="1655577"/>
    <lineage>
        <taxon>Bacteria</taxon>
        <taxon>Pseudomonadati</taxon>
        <taxon>Pseudomonadota</taxon>
        <taxon>Gammaproteobacteria</taxon>
        <taxon>OMG group</taxon>
        <taxon>OM182 clade</taxon>
    </lineage>
</organism>
<comment type="caution">
    <text evidence="11">The sequence shown here is derived from an EMBL/GenBank/DDBJ whole genome shotgun (WGS) entry which is preliminary data.</text>
</comment>